<dbReference type="GeneID" id="18914931"/>
<feature type="compositionally biased region" description="Polar residues" evidence="6">
    <location>
        <begin position="412"/>
        <end position="421"/>
    </location>
</feature>
<feature type="domain" description="PCI" evidence="7">
    <location>
        <begin position="185"/>
        <end position="359"/>
    </location>
</feature>
<sequence length="421" mass="47280">MSATDSISVFAEGTFEDQIKELVNYLAQGRSDEEKAAFIQPFEDALVIKEGEKPFEEDEERRINVLKLVLEQVKGLGEGSEKEIEGFFNLLLAHFLTLFPLDTPETRERLLKLVQIITQSNEQSSTKYRILSNLFNSLPRRSGLRLPVNEALIRTATAHDELEQLALSLPEVERWLSEWEVSQEDKSSYLKVLVDTFAYDPVLSYRYRLAYVRSLPSSSAAAVDLIATALRLPFVFDFDALFRLDAVIAAKDSDIYPLLQIFLSDGLSEYKAWVEGHADVLSKHDLDQTQLERKIRLLSLTTLAFQNVGRDLPYSVIADVLQVEPSQVERWVIDVLRTQLVSGKLSQTSQTFHIVRASARAFEREQWEALEKRLVAWKTGLAGIREVVAATQKKNGQDTAAATGAANGLETAASQPQTTTA</sequence>
<dbReference type="RefSeq" id="XP_007392319.1">
    <property type="nucleotide sequence ID" value="XM_007392257.1"/>
</dbReference>
<keyword evidence="2 5" id="KW-0963">Cytoplasm</keyword>
<dbReference type="EMBL" id="JH930469">
    <property type="protein sequence ID" value="EKM59763.1"/>
    <property type="molecule type" value="Genomic_DNA"/>
</dbReference>
<dbReference type="GO" id="GO:0016282">
    <property type="term" value="C:eukaryotic 43S preinitiation complex"/>
    <property type="evidence" value="ECO:0007669"/>
    <property type="project" value="UniProtKB-UniRule"/>
</dbReference>
<dbReference type="GO" id="GO:0001732">
    <property type="term" value="P:formation of cytoplasmic translation initiation complex"/>
    <property type="evidence" value="ECO:0007669"/>
    <property type="project" value="UniProtKB-UniRule"/>
</dbReference>
<keyword evidence="4 5" id="KW-0648">Protein biosynthesis</keyword>
<reference evidence="8 9" key="1">
    <citation type="journal article" date="2012" name="BMC Genomics">
        <title>Comparative genomics of the white-rot fungi, Phanerochaete carnosa and P. chrysosporium, to elucidate the genetic basis of the distinct wood types they colonize.</title>
        <authorList>
            <person name="Suzuki H."/>
            <person name="MacDonald J."/>
            <person name="Syed K."/>
            <person name="Salamov A."/>
            <person name="Hori C."/>
            <person name="Aerts A."/>
            <person name="Henrissat B."/>
            <person name="Wiebenga A."/>
            <person name="vanKuyk P.A."/>
            <person name="Barry K."/>
            <person name="Lindquist E."/>
            <person name="LaButti K."/>
            <person name="Lapidus A."/>
            <person name="Lucas S."/>
            <person name="Coutinho P."/>
            <person name="Gong Y."/>
            <person name="Samejima M."/>
            <person name="Mahadevan R."/>
            <person name="Abou-Zaid M."/>
            <person name="de Vries R.P."/>
            <person name="Igarashi K."/>
            <person name="Yadav J.S."/>
            <person name="Grigoriev I.V."/>
            <person name="Master E.R."/>
        </authorList>
    </citation>
    <scope>NUCLEOTIDE SEQUENCE [LARGE SCALE GENOMIC DNA]</scope>
    <source>
        <strain evidence="8 9">HHB-10118-sp</strain>
    </source>
</reference>
<feature type="region of interest" description="Disordered" evidence="6">
    <location>
        <begin position="393"/>
        <end position="421"/>
    </location>
</feature>
<dbReference type="InParanoid" id="K5W741"/>
<comment type="subcellular location">
    <subcellularLocation>
        <location evidence="5">Cytoplasm</location>
    </subcellularLocation>
</comment>
<dbReference type="Proteomes" id="UP000008370">
    <property type="component" value="Unassembled WGS sequence"/>
</dbReference>
<dbReference type="GO" id="GO:0003743">
    <property type="term" value="F:translation initiation factor activity"/>
    <property type="evidence" value="ECO:0007669"/>
    <property type="project" value="UniProtKB-UniRule"/>
</dbReference>
<name>K5W741_PHACS</name>
<gene>
    <name evidence="8" type="ORF">PHACADRAFT_250479</name>
</gene>
<keyword evidence="9" id="KW-1185">Reference proteome</keyword>
<dbReference type="PANTHER" id="PTHR15350">
    <property type="entry name" value="COP9 SIGNALOSOME COMPLEX SUBUNIT 7/DENDRITIC CELL PROTEIN GA17"/>
    <property type="match status" value="1"/>
</dbReference>
<evidence type="ECO:0000259" key="7">
    <source>
        <dbReference type="PROSITE" id="PS50250"/>
    </source>
</evidence>
<dbReference type="InterPro" id="IPR040750">
    <property type="entry name" value="eIF3m_C_helix"/>
</dbReference>
<evidence type="ECO:0000256" key="2">
    <source>
        <dbReference type="ARBA" id="ARBA00022490"/>
    </source>
</evidence>
<comment type="function">
    <text evidence="5">Component of the eukaryotic translation initiation factor 3 (eIF-3) complex, which is involved in protein synthesis of a specialized repertoire of mRNAs and, together with other initiation factors, stimulates binding of mRNA and methionyl-tRNAi to the 40S ribosome. The eIF-3 complex specifically targets and initiates translation of a subset of mRNAs involved in cell proliferation.</text>
</comment>
<proteinExistence type="inferred from homology"/>
<evidence type="ECO:0000256" key="5">
    <source>
        <dbReference type="HAMAP-Rule" id="MF_03012"/>
    </source>
</evidence>
<organism evidence="8 9">
    <name type="scientific">Phanerochaete carnosa (strain HHB-10118-sp)</name>
    <name type="common">White-rot fungus</name>
    <name type="synonym">Peniophora carnosa</name>
    <dbReference type="NCBI Taxonomy" id="650164"/>
    <lineage>
        <taxon>Eukaryota</taxon>
        <taxon>Fungi</taxon>
        <taxon>Dikarya</taxon>
        <taxon>Basidiomycota</taxon>
        <taxon>Agaricomycotina</taxon>
        <taxon>Agaricomycetes</taxon>
        <taxon>Polyporales</taxon>
        <taxon>Phanerochaetaceae</taxon>
        <taxon>Phanerochaete</taxon>
    </lineage>
</organism>
<dbReference type="Pfam" id="PF18005">
    <property type="entry name" value="eIF3m_C_helix"/>
    <property type="match status" value="1"/>
</dbReference>
<dbReference type="HOGENOM" id="CLU_035254_3_0_1"/>
<dbReference type="GO" id="GO:0033290">
    <property type="term" value="C:eukaryotic 48S preinitiation complex"/>
    <property type="evidence" value="ECO:0007669"/>
    <property type="project" value="UniProtKB-UniRule"/>
</dbReference>
<evidence type="ECO:0000256" key="1">
    <source>
        <dbReference type="ARBA" id="ARBA00008482"/>
    </source>
</evidence>
<accession>K5W741</accession>
<dbReference type="AlphaFoldDB" id="K5W741"/>
<evidence type="ECO:0000256" key="4">
    <source>
        <dbReference type="ARBA" id="ARBA00022917"/>
    </source>
</evidence>
<dbReference type="STRING" id="650164.K5W741"/>
<keyword evidence="3 5" id="KW-0396">Initiation factor</keyword>
<dbReference type="InterPro" id="IPR000717">
    <property type="entry name" value="PCI_dom"/>
</dbReference>
<dbReference type="KEGG" id="pco:PHACADRAFT_250479"/>
<evidence type="ECO:0000256" key="3">
    <source>
        <dbReference type="ARBA" id="ARBA00022540"/>
    </source>
</evidence>
<protein>
    <recommendedName>
        <fullName evidence="5">Eukaryotic translation initiation factor 3 subunit M</fullName>
        <shortName evidence="5">eIF3m</shortName>
    </recommendedName>
</protein>
<dbReference type="GO" id="GO:0071541">
    <property type="term" value="C:eukaryotic translation initiation factor 3 complex, eIF3m"/>
    <property type="evidence" value="ECO:0007669"/>
    <property type="project" value="UniProtKB-UniRule"/>
</dbReference>
<dbReference type="InterPro" id="IPR027528">
    <property type="entry name" value="eIF3m"/>
</dbReference>
<dbReference type="Pfam" id="PF01399">
    <property type="entry name" value="PCI"/>
    <property type="match status" value="1"/>
</dbReference>
<dbReference type="PANTHER" id="PTHR15350:SF2">
    <property type="entry name" value="EUKARYOTIC TRANSLATION INITIATION FACTOR 3 SUBUNIT M"/>
    <property type="match status" value="1"/>
</dbReference>
<evidence type="ECO:0000313" key="9">
    <source>
        <dbReference type="Proteomes" id="UP000008370"/>
    </source>
</evidence>
<dbReference type="InterPro" id="IPR045237">
    <property type="entry name" value="COPS7/eIF3m"/>
</dbReference>
<dbReference type="HAMAP" id="MF_03012">
    <property type="entry name" value="eIF3m"/>
    <property type="match status" value="1"/>
</dbReference>
<dbReference type="PROSITE" id="PS50250">
    <property type="entry name" value="PCI"/>
    <property type="match status" value="1"/>
</dbReference>
<evidence type="ECO:0000256" key="6">
    <source>
        <dbReference type="SAM" id="MobiDB-lite"/>
    </source>
</evidence>
<comment type="similarity">
    <text evidence="5">Belongs to the eIF-3 subunit M family.</text>
</comment>
<evidence type="ECO:0000313" key="8">
    <source>
        <dbReference type="EMBL" id="EKM59763.1"/>
    </source>
</evidence>
<comment type="subunit">
    <text evidence="5">Component of the eukaryotic translation initiation factor 3 (eIF-3) complex.</text>
</comment>
<dbReference type="OrthoDB" id="10267031at2759"/>
<dbReference type="FunCoup" id="K5W741">
    <property type="interactions" value="599"/>
</dbReference>
<dbReference type="SMART" id="SM00088">
    <property type="entry name" value="PINT"/>
    <property type="match status" value="1"/>
</dbReference>
<comment type="similarity">
    <text evidence="1">Belongs to the CSN7/EIF3M family. CSN7 subfamily.</text>
</comment>